<comment type="caution">
    <text evidence="1">The sequence shown here is derived from an EMBL/GenBank/DDBJ whole genome shotgun (WGS) entry which is preliminary data.</text>
</comment>
<reference evidence="1 2" key="1">
    <citation type="journal article" date="2019" name="Mol. Ecol. Resour.">
        <title>Chromosome-level genome assembly of Triplophysa tibetana, a fish adapted to the harsh high-altitude environment of the Tibetan Plateau.</title>
        <authorList>
            <person name="Yang X."/>
            <person name="Liu H."/>
            <person name="Ma Z."/>
            <person name="Zou Y."/>
            <person name="Zou M."/>
            <person name="Mao Y."/>
            <person name="Li X."/>
            <person name="Wang H."/>
            <person name="Chen T."/>
            <person name="Wang W."/>
            <person name="Yang R."/>
        </authorList>
    </citation>
    <scope>NUCLEOTIDE SEQUENCE [LARGE SCALE GENOMIC DNA]</scope>
    <source>
        <strain evidence="1">TTIB1903HZAU</strain>
        <tissue evidence="1">Muscle</tissue>
    </source>
</reference>
<name>A0A5A9N5V3_9TELE</name>
<dbReference type="AlphaFoldDB" id="A0A5A9N5V3"/>
<evidence type="ECO:0000313" key="1">
    <source>
        <dbReference type="EMBL" id="KAA0704588.1"/>
    </source>
</evidence>
<keyword evidence="2" id="KW-1185">Reference proteome</keyword>
<organism evidence="1 2">
    <name type="scientific">Triplophysa tibetana</name>
    <dbReference type="NCBI Taxonomy" id="1572043"/>
    <lineage>
        <taxon>Eukaryota</taxon>
        <taxon>Metazoa</taxon>
        <taxon>Chordata</taxon>
        <taxon>Craniata</taxon>
        <taxon>Vertebrata</taxon>
        <taxon>Euteleostomi</taxon>
        <taxon>Actinopterygii</taxon>
        <taxon>Neopterygii</taxon>
        <taxon>Teleostei</taxon>
        <taxon>Ostariophysi</taxon>
        <taxon>Cypriniformes</taxon>
        <taxon>Nemacheilidae</taxon>
        <taxon>Triplophysa</taxon>
    </lineage>
</organism>
<evidence type="ECO:0000313" key="2">
    <source>
        <dbReference type="Proteomes" id="UP000324632"/>
    </source>
</evidence>
<dbReference type="Proteomes" id="UP000324632">
    <property type="component" value="Chromosome 22"/>
</dbReference>
<dbReference type="EMBL" id="SOYY01000022">
    <property type="protein sequence ID" value="KAA0704588.1"/>
    <property type="molecule type" value="Genomic_DNA"/>
</dbReference>
<sequence>MPLAQLVDPWRKMAIGSAASETEPQPVLEDSTGEDENLSCQCYSDDVMMYWTLVSVSDSCQNRLISGLNLAESRFGVEGLTCRRDHAENVSSANQAEKRTGRNCELVILEATKLSYSSPERDCTLLLTTLDSPDVISIRT</sequence>
<proteinExistence type="predicted"/>
<protein>
    <submittedName>
        <fullName evidence="1">Uncharacterized protein</fullName>
    </submittedName>
</protein>
<accession>A0A5A9N5V3</accession>
<gene>
    <name evidence="1" type="ORF">E1301_Tti001097</name>
</gene>